<name>A0ABV8L5Q3_9NOCA</name>
<feature type="chain" id="PRO_5045613246" evidence="2">
    <location>
        <begin position="17"/>
        <end position="206"/>
    </location>
</feature>
<accession>A0ABV8L5Q3</accession>
<feature type="signal peptide" evidence="2">
    <location>
        <begin position="1"/>
        <end position="16"/>
    </location>
</feature>
<dbReference type="InterPro" id="IPR023365">
    <property type="entry name" value="Sortase_dom-sf"/>
</dbReference>
<dbReference type="EMBL" id="JBHSBA010000005">
    <property type="protein sequence ID" value="MFC4125622.1"/>
    <property type="molecule type" value="Genomic_DNA"/>
</dbReference>
<dbReference type="InterPro" id="IPR042001">
    <property type="entry name" value="Sortase_F"/>
</dbReference>
<evidence type="ECO:0000313" key="4">
    <source>
        <dbReference type="Proteomes" id="UP001595767"/>
    </source>
</evidence>
<reference evidence="4" key="1">
    <citation type="journal article" date="2019" name="Int. J. Syst. Evol. Microbiol.">
        <title>The Global Catalogue of Microorganisms (GCM) 10K type strain sequencing project: providing services to taxonomists for standard genome sequencing and annotation.</title>
        <authorList>
            <consortium name="The Broad Institute Genomics Platform"/>
            <consortium name="The Broad Institute Genome Sequencing Center for Infectious Disease"/>
            <person name="Wu L."/>
            <person name="Ma J."/>
        </authorList>
    </citation>
    <scope>NUCLEOTIDE SEQUENCE [LARGE SCALE GENOMIC DNA]</scope>
    <source>
        <strain evidence="4">CGMCC 4.7204</strain>
    </source>
</reference>
<gene>
    <name evidence="3" type="ORF">ACFOW8_11840</name>
</gene>
<dbReference type="Proteomes" id="UP001595767">
    <property type="component" value="Unassembled WGS sequence"/>
</dbReference>
<organism evidence="3 4">
    <name type="scientific">Nocardia rhizosphaerae</name>
    <dbReference type="NCBI Taxonomy" id="1691571"/>
    <lineage>
        <taxon>Bacteria</taxon>
        <taxon>Bacillati</taxon>
        <taxon>Actinomycetota</taxon>
        <taxon>Actinomycetes</taxon>
        <taxon>Mycobacteriales</taxon>
        <taxon>Nocardiaceae</taxon>
        <taxon>Nocardia</taxon>
    </lineage>
</organism>
<protein>
    <submittedName>
        <fullName evidence="3">Class F sortase</fullName>
    </submittedName>
</protein>
<keyword evidence="2" id="KW-0732">Signal</keyword>
<dbReference type="InterPro" id="IPR005754">
    <property type="entry name" value="Sortase"/>
</dbReference>
<sequence length="206" mass="21056">MALRVIAVGLLSLALALLLPDGSGEDISATAVAGSAASEVVRQSDDAAPARLVVPGLGIDAAMFAAPTTVEYDPFLGRDVESFGVPGDMESTTWWSDGPRPGAQGLAVVLGHTQVNGHGVFDHLGELVPGDQLEVQPATAGRATRFRVDEVIADIPKSDPAALNAILAAHHDMRGLALITCGGRFDVTVGASAANTVVIAESLGEQ</sequence>
<proteinExistence type="predicted"/>
<evidence type="ECO:0000256" key="1">
    <source>
        <dbReference type="ARBA" id="ARBA00022801"/>
    </source>
</evidence>
<evidence type="ECO:0000256" key="2">
    <source>
        <dbReference type="SAM" id="SignalP"/>
    </source>
</evidence>
<dbReference type="Pfam" id="PF04203">
    <property type="entry name" value="Sortase"/>
    <property type="match status" value="1"/>
</dbReference>
<evidence type="ECO:0000313" key="3">
    <source>
        <dbReference type="EMBL" id="MFC4125622.1"/>
    </source>
</evidence>
<dbReference type="SUPFAM" id="SSF63817">
    <property type="entry name" value="Sortase"/>
    <property type="match status" value="1"/>
</dbReference>
<keyword evidence="4" id="KW-1185">Reference proteome</keyword>
<keyword evidence="1" id="KW-0378">Hydrolase</keyword>
<dbReference type="RefSeq" id="WP_378549988.1">
    <property type="nucleotide sequence ID" value="NZ_JBHSBA010000005.1"/>
</dbReference>
<dbReference type="CDD" id="cd05829">
    <property type="entry name" value="Sortase_F"/>
    <property type="match status" value="1"/>
</dbReference>
<dbReference type="Gene3D" id="2.40.260.10">
    <property type="entry name" value="Sortase"/>
    <property type="match status" value="1"/>
</dbReference>
<comment type="caution">
    <text evidence="3">The sequence shown here is derived from an EMBL/GenBank/DDBJ whole genome shotgun (WGS) entry which is preliminary data.</text>
</comment>